<dbReference type="Gene3D" id="1.25.40.10">
    <property type="entry name" value="Tetratricopeptide repeat domain"/>
    <property type="match status" value="1"/>
</dbReference>
<dbReference type="Proteomes" id="UP000189670">
    <property type="component" value="Unassembled WGS sequence"/>
</dbReference>
<organism evidence="1 2">
    <name type="scientific">Candidatus Magnetoglobus multicellularis str. Araruama</name>
    <dbReference type="NCBI Taxonomy" id="890399"/>
    <lineage>
        <taxon>Bacteria</taxon>
        <taxon>Pseudomonadati</taxon>
        <taxon>Thermodesulfobacteriota</taxon>
        <taxon>Desulfobacteria</taxon>
        <taxon>Desulfobacterales</taxon>
        <taxon>Desulfobacteraceae</taxon>
        <taxon>Candidatus Magnetoglobus</taxon>
    </lineage>
</organism>
<reference evidence="2" key="1">
    <citation type="submission" date="2012-11" db="EMBL/GenBank/DDBJ databases">
        <authorList>
            <person name="Lucero-Rivera Y.E."/>
            <person name="Tovar-Ramirez D."/>
        </authorList>
    </citation>
    <scope>NUCLEOTIDE SEQUENCE [LARGE SCALE GENOMIC DNA]</scope>
    <source>
        <strain evidence="2">Araruama</strain>
    </source>
</reference>
<protein>
    <submittedName>
        <fullName evidence="1">Uncharacterized protein</fullName>
    </submittedName>
</protein>
<proteinExistence type="predicted"/>
<dbReference type="AlphaFoldDB" id="A0A1V1NTW8"/>
<dbReference type="InterPro" id="IPR011990">
    <property type="entry name" value="TPR-like_helical_dom_sf"/>
</dbReference>
<gene>
    <name evidence="1" type="ORF">OMM_13397</name>
</gene>
<accession>A0A1V1NTW8</accession>
<sequence length="296" mass="34372">MGDLALSMGMDKSFAKTDLIKGVEFAKRTSDSLIKAATMNNLGNYHAILFHKSRLNDELLNVYSDALNHCDNNSNEMKLTILMNMARISLNTDTLKLNSNIIDIFDHANSIISDLPDEYYKAWILISFYKMVHKLSHQTEFTNVYFNTNIELLINAKEIALQLKNAKLLSYCYGYLGQYYEKKKSFNNRIQLTRQAIFHAQNYPEILYLWQWQLGRLYQQLHDSDQAYKAFQNGIDTVSSIRHQFFHGFRLEQDLFNQKVRPVYLGLAETKLQNALRKEGNEKQTAIIDTLATIEN</sequence>
<comment type="caution">
    <text evidence="1">The sequence shown here is derived from an EMBL/GenBank/DDBJ whole genome shotgun (WGS) entry which is preliminary data.</text>
</comment>
<name>A0A1V1NTW8_9BACT</name>
<evidence type="ECO:0000313" key="1">
    <source>
        <dbReference type="EMBL" id="ETR65993.1"/>
    </source>
</evidence>
<evidence type="ECO:0000313" key="2">
    <source>
        <dbReference type="Proteomes" id="UP000189670"/>
    </source>
</evidence>
<dbReference type="EMBL" id="ATBP01002316">
    <property type="protein sequence ID" value="ETR65993.1"/>
    <property type="molecule type" value="Genomic_DNA"/>
</dbReference>